<gene>
    <name evidence="2" type="ORF">ENV67_08605</name>
</gene>
<dbReference type="PANTHER" id="PTHR30189:SF1">
    <property type="entry name" value="LPS-ASSEMBLY PROTEIN LPTD"/>
    <property type="match status" value="1"/>
</dbReference>
<sequence>MILLFISQNIIYSADTIKFYPEKNIIILISNAQVIYGDLKVFADTLIYLLKEKKLIARSSPKLYEKDREIRGREMEYYIDDKKGFANDAKTQIEKGYFYGKRTVYLEKNILKIRNGYFTTCDKDEPDYYFFSPEIKVVLDNRIIARNIILFVKGIPVFYLPFWMRSIVKERRSGFLVPKIGFSGYGGRFIQNIGWYQTLTRYADATIWFDYYTATGVWVNIETRYLLKKNSGNLNLNYIKERGGNKRWSIIGSGNNTIPGDIKLSYFSNYRSDNRIDVDYNQGETRLQEEANAEISLSKSFKFGSISARAQEKKDFIKKTTKMEIPRIDLNLYGLKIFGINPNISSSILRDKNGIFYSSSQTGFSFTKTFFPLRTSFGITISHLFASKTMDSTYYSDFPRTYNLSLKTTIYGISRFGFLFVERFRTVIDPSISYSIREKGKDGNLFPDALFSINNKYTRSFNYNLSIMNQWKIKDKVITPLSFNIGSSYNFEEKIFQNPNFQAQLFVSRTIASDITGFYDINKKKIFIKNITNLFSFSTDFEGHKFDLNISHSVNISDTTIQQSASLRTGFYLTKNWNVSLNTIYNFKDMRFNNTGITLNRDLHCWSLEFSYTQYQENWNYSFRIGIKEIPDIKLEKNTIKGLFP</sequence>
<dbReference type="AlphaFoldDB" id="A0A7C4U925"/>
<comment type="caution">
    <text evidence="2">The sequence shown here is derived from an EMBL/GenBank/DDBJ whole genome shotgun (WGS) entry which is preliminary data.</text>
</comment>
<dbReference type="GO" id="GO:0009279">
    <property type="term" value="C:cell outer membrane"/>
    <property type="evidence" value="ECO:0007669"/>
    <property type="project" value="TreeGrafter"/>
</dbReference>
<dbReference type="InterPro" id="IPR050218">
    <property type="entry name" value="LptD"/>
</dbReference>
<dbReference type="PANTHER" id="PTHR30189">
    <property type="entry name" value="LPS-ASSEMBLY PROTEIN"/>
    <property type="match status" value="1"/>
</dbReference>
<accession>A0A7C4U925</accession>
<proteinExistence type="predicted"/>
<name>A0A7C4U925_UNCW3</name>
<reference evidence="2" key="1">
    <citation type="journal article" date="2020" name="mSystems">
        <title>Genome- and Community-Level Interaction Insights into Carbon Utilization and Element Cycling Functions of Hydrothermarchaeota in Hydrothermal Sediment.</title>
        <authorList>
            <person name="Zhou Z."/>
            <person name="Liu Y."/>
            <person name="Xu W."/>
            <person name="Pan J."/>
            <person name="Luo Z.H."/>
            <person name="Li M."/>
        </authorList>
    </citation>
    <scope>NUCLEOTIDE SEQUENCE [LARGE SCALE GENOMIC DNA]</scope>
    <source>
        <strain evidence="2">SpSt-780</strain>
    </source>
</reference>
<evidence type="ECO:0000259" key="1">
    <source>
        <dbReference type="Pfam" id="PF19838"/>
    </source>
</evidence>
<dbReference type="GO" id="GO:1990351">
    <property type="term" value="C:transporter complex"/>
    <property type="evidence" value="ECO:0007669"/>
    <property type="project" value="TreeGrafter"/>
</dbReference>
<feature type="domain" description="LPS-assembly protein LptD central" evidence="1">
    <location>
        <begin position="143"/>
        <end position="342"/>
    </location>
</feature>
<protein>
    <submittedName>
        <fullName evidence="2">LPS-assembly protein LptD</fullName>
    </submittedName>
</protein>
<organism evidence="2">
    <name type="scientific">candidate division WOR-3 bacterium</name>
    <dbReference type="NCBI Taxonomy" id="2052148"/>
    <lineage>
        <taxon>Bacteria</taxon>
        <taxon>Bacteria division WOR-3</taxon>
    </lineage>
</organism>
<dbReference type="EMBL" id="DTHG01000102">
    <property type="protein sequence ID" value="HGW92579.1"/>
    <property type="molecule type" value="Genomic_DNA"/>
</dbReference>
<dbReference type="InterPro" id="IPR045659">
    <property type="entry name" value="LptD_2"/>
</dbReference>
<evidence type="ECO:0000313" key="2">
    <source>
        <dbReference type="EMBL" id="HGW92579.1"/>
    </source>
</evidence>
<dbReference type="Pfam" id="PF19838">
    <property type="entry name" value="LptD_2"/>
    <property type="match status" value="1"/>
</dbReference>